<organism evidence="2 3">
    <name type="scientific">Sphaerobolus stellatus (strain SS14)</name>
    <dbReference type="NCBI Taxonomy" id="990650"/>
    <lineage>
        <taxon>Eukaryota</taxon>
        <taxon>Fungi</taxon>
        <taxon>Dikarya</taxon>
        <taxon>Basidiomycota</taxon>
        <taxon>Agaricomycotina</taxon>
        <taxon>Agaricomycetes</taxon>
        <taxon>Phallomycetidae</taxon>
        <taxon>Geastrales</taxon>
        <taxon>Sphaerobolaceae</taxon>
        <taxon>Sphaerobolus</taxon>
    </lineage>
</organism>
<feature type="region of interest" description="Disordered" evidence="1">
    <location>
        <begin position="1"/>
        <end position="195"/>
    </location>
</feature>
<name>A0A0C9UW38_SPHS4</name>
<evidence type="ECO:0000256" key="1">
    <source>
        <dbReference type="SAM" id="MobiDB-lite"/>
    </source>
</evidence>
<keyword evidence="3" id="KW-1185">Reference proteome</keyword>
<dbReference type="HOGENOM" id="CLU_787944_0_0_1"/>
<proteinExistence type="predicted"/>
<feature type="compositionally biased region" description="Pro residues" evidence="1">
    <location>
        <begin position="246"/>
        <end position="261"/>
    </location>
</feature>
<accession>A0A0C9UW38</accession>
<feature type="compositionally biased region" description="Basic residues" evidence="1">
    <location>
        <begin position="71"/>
        <end position="87"/>
    </location>
</feature>
<evidence type="ECO:0000313" key="2">
    <source>
        <dbReference type="EMBL" id="KIJ39084.1"/>
    </source>
</evidence>
<dbReference type="AlphaFoldDB" id="A0A0C9UW38"/>
<gene>
    <name evidence="2" type="ORF">M422DRAFT_258239</name>
</gene>
<feature type="compositionally biased region" description="Low complexity" evidence="1">
    <location>
        <begin position="88"/>
        <end position="114"/>
    </location>
</feature>
<dbReference type="EMBL" id="KN837155">
    <property type="protein sequence ID" value="KIJ39084.1"/>
    <property type="molecule type" value="Genomic_DNA"/>
</dbReference>
<evidence type="ECO:0000313" key="3">
    <source>
        <dbReference type="Proteomes" id="UP000054279"/>
    </source>
</evidence>
<protein>
    <submittedName>
        <fullName evidence="2">Uncharacterized protein</fullName>
    </submittedName>
</protein>
<reference evidence="2 3" key="1">
    <citation type="submission" date="2014-06" db="EMBL/GenBank/DDBJ databases">
        <title>Evolutionary Origins and Diversification of the Mycorrhizal Mutualists.</title>
        <authorList>
            <consortium name="DOE Joint Genome Institute"/>
            <consortium name="Mycorrhizal Genomics Consortium"/>
            <person name="Kohler A."/>
            <person name="Kuo A."/>
            <person name="Nagy L.G."/>
            <person name="Floudas D."/>
            <person name="Copeland A."/>
            <person name="Barry K.W."/>
            <person name="Cichocki N."/>
            <person name="Veneault-Fourrey C."/>
            <person name="LaButti K."/>
            <person name="Lindquist E.A."/>
            <person name="Lipzen A."/>
            <person name="Lundell T."/>
            <person name="Morin E."/>
            <person name="Murat C."/>
            <person name="Riley R."/>
            <person name="Ohm R."/>
            <person name="Sun H."/>
            <person name="Tunlid A."/>
            <person name="Henrissat B."/>
            <person name="Grigoriev I.V."/>
            <person name="Hibbett D.S."/>
            <person name="Martin F."/>
        </authorList>
    </citation>
    <scope>NUCLEOTIDE SEQUENCE [LARGE SCALE GENOMIC DNA]</scope>
    <source>
        <strain evidence="2 3">SS14</strain>
    </source>
</reference>
<feature type="compositionally biased region" description="Low complexity" evidence="1">
    <location>
        <begin position="167"/>
        <end position="177"/>
    </location>
</feature>
<sequence>MGGNPDRDGSMTLTSHGEGSETPGAKRAVPKPRLVHKPQEERKAQPVKCPPLKRKVGDSGLEAEEGDVKQVRRSKHRPRKRLRRGPRLRAAFLPRLPHAPAPQNAAAASPADVASVEEAGTSTPHHHRPAPVPAPGPYNHNPYMPPSHRCANTQATYPFLPPPLRPLGPSFPRRLFPTLHSHPRSPPNSNPRPRPAHLEASIQLVRDVMSLSSILEMGVERDKVRLRDGKWVNFVLPGTVKSDVPDPVPQHQLPPPPPLPHSYPGQYGGPPGYGGEFYPPPQQGPGMHMGGMGPPPGMEGYHYIPPPPHHLHGGPPPAPPGHPGHEFMPMGMMGPPQHIRWGGYEEQGQGQQ</sequence>
<feature type="compositionally biased region" description="Pro residues" evidence="1">
    <location>
        <begin position="184"/>
        <end position="193"/>
    </location>
</feature>
<dbReference type="Proteomes" id="UP000054279">
    <property type="component" value="Unassembled WGS sequence"/>
</dbReference>
<feature type="region of interest" description="Disordered" evidence="1">
    <location>
        <begin position="241"/>
        <end position="265"/>
    </location>
</feature>